<dbReference type="PROSITE" id="PS51257">
    <property type="entry name" value="PROKAR_LIPOPROTEIN"/>
    <property type="match status" value="1"/>
</dbReference>
<gene>
    <name evidence="3" type="ORF">AFM12_09735</name>
</gene>
<dbReference type="STRING" id="1605367.AFM12_09735"/>
<dbReference type="PANTHER" id="PTHR43031">
    <property type="entry name" value="FAD-DEPENDENT OXIDOREDUCTASE"/>
    <property type="match status" value="1"/>
</dbReference>
<keyword evidence="1" id="KW-0732">Signal</keyword>
<protein>
    <submittedName>
        <fullName evidence="3">Rhodanese</fullName>
    </submittedName>
</protein>
<proteinExistence type="predicted"/>
<dbReference type="PATRIC" id="fig|1605367.3.peg.3333"/>
<reference evidence="3 4" key="1">
    <citation type="submission" date="2015-07" db="EMBL/GenBank/DDBJ databases">
        <title>The draft genome sequence of Leadbetterella sp. JN14-9.</title>
        <authorList>
            <person name="Liu Y."/>
            <person name="Du J."/>
            <person name="Shao Z."/>
        </authorList>
    </citation>
    <scope>NUCLEOTIDE SEQUENCE [LARGE SCALE GENOMIC DNA]</scope>
    <source>
        <strain evidence="3 4">JN14-9</strain>
    </source>
</reference>
<sequence length="168" mass="19091">MLFRPLLLMALSMSFFSCQAQVESGAFNLLLKSMLKETVPVISVKELAKKDLNKMTLLDARTKEEFDVSHLKNATWVGYDDFNLSRVKSLDKSKEVVIYCSIGVRSEKIGEKLQEAGFKNVKNLYGSIFEWVNAGNTVYGPDGKPTQKVHAYNKKWGIWLNKGEKVYE</sequence>
<organism evidence="3 4">
    <name type="scientific">Jiulongibacter sediminis</name>
    <dbReference type="NCBI Taxonomy" id="1605367"/>
    <lineage>
        <taxon>Bacteria</taxon>
        <taxon>Pseudomonadati</taxon>
        <taxon>Bacteroidota</taxon>
        <taxon>Cytophagia</taxon>
        <taxon>Cytophagales</taxon>
        <taxon>Leadbetterellaceae</taxon>
        <taxon>Jiulongibacter</taxon>
    </lineage>
</organism>
<feature type="signal peptide" evidence="1">
    <location>
        <begin position="1"/>
        <end position="20"/>
    </location>
</feature>
<dbReference type="Proteomes" id="UP000050454">
    <property type="component" value="Unassembled WGS sequence"/>
</dbReference>
<dbReference type="Gene3D" id="3.40.250.10">
    <property type="entry name" value="Rhodanese-like domain"/>
    <property type="match status" value="1"/>
</dbReference>
<dbReference type="SUPFAM" id="SSF52821">
    <property type="entry name" value="Rhodanese/Cell cycle control phosphatase"/>
    <property type="match status" value="1"/>
</dbReference>
<name>A0A0P7BDN0_9BACT</name>
<dbReference type="CDD" id="cd00158">
    <property type="entry name" value="RHOD"/>
    <property type="match status" value="1"/>
</dbReference>
<dbReference type="SMART" id="SM00450">
    <property type="entry name" value="RHOD"/>
    <property type="match status" value="1"/>
</dbReference>
<feature type="domain" description="Rhodanese" evidence="2">
    <location>
        <begin position="51"/>
        <end position="140"/>
    </location>
</feature>
<dbReference type="InterPro" id="IPR050229">
    <property type="entry name" value="GlpE_sulfurtransferase"/>
</dbReference>
<accession>A0A0P7BDN0</accession>
<dbReference type="Pfam" id="PF00581">
    <property type="entry name" value="Rhodanese"/>
    <property type="match status" value="1"/>
</dbReference>
<comment type="caution">
    <text evidence="3">The sequence shown here is derived from an EMBL/GenBank/DDBJ whole genome shotgun (WGS) entry which is preliminary data.</text>
</comment>
<evidence type="ECO:0000313" key="4">
    <source>
        <dbReference type="Proteomes" id="UP000050454"/>
    </source>
</evidence>
<evidence type="ECO:0000256" key="1">
    <source>
        <dbReference type="SAM" id="SignalP"/>
    </source>
</evidence>
<dbReference type="EMBL" id="LGTQ01000006">
    <property type="protein sequence ID" value="KPM48841.1"/>
    <property type="molecule type" value="Genomic_DNA"/>
</dbReference>
<evidence type="ECO:0000259" key="2">
    <source>
        <dbReference type="PROSITE" id="PS50206"/>
    </source>
</evidence>
<evidence type="ECO:0000313" key="3">
    <source>
        <dbReference type="EMBL" id="KPM48841.1"/>
    </source>
</evidence>
<keyword evidence="4" id="KW-1185">Reference proteome</keyword>
<dbReference type="PROSITE" id="PS50206">
    <property type="entry name" value="RHODANESE_3"/>
    <property type="match status" value="1"/>
</dbReference>
<dbReference type="NCBIfam" id="NF045521">
    <property type="entry name" value="rhoda_near_glyco"/>
    <property type="match status" value="1"/>
</dbReference>
<dbReference type="InterPro" id="IPR036873">
    <property type="entry name" value="Rhodanese-like_dom_sf"/>
</dbReference>
<dbReference type="InterPro" id="IPR001763">
    <property type="entry name" value="Rhodanese-like_dom"/>
</dbReference>
<dbReference type="PANTHER" id="PTHR43031:SF1">
    <property type="entry name" value="PYRIDINE NUCLEOTIDE-DISULPHIDE OXIDOREDUCTASE"/>
    <property type="match status" value="1"/>
</dbReference>
<feature type="chain" id="PRO_5006135700" evidence="1">
    <location>
        <begin position="21"/>
        <end position="168"/>
    </location>
</feature>
<dbReference type="AlphaFoldDB" id="A0A0P7BDN0"/>